<dbReference type="InterPro" id="IPR009008">
    <property type="entry name" value="Val/Leu/Ile-tRNA-synth_edit"/>
</dbReference>
<keyword evidence="2 11" id="KW-0963">Cytoplasm</keyword>
<comment type="caution">
    <text evidence="11">Lacks conserved residue(s) required for the propagation of feature annotation.</text>
</comment>
<feature type="binding site" evidence="11">
    <location>
        <position position="535"/>
    </location>
    <ligand>
        <name>ATP</name>
        <dbReference type="ChEBI" id="CHEBI:30616"/>
    </ligand>
</feature>
<evidence type="ECO:0000256" key="3">
    <source>
        <dbReference type="ARBA" id="ARBA00022598"/>
    </source>
</evidence>
<name>A0A7C4BBV1_THEPE</name>
<proteinExistence type="inferred from homology"/>
<evidence type="ECO:0000256" key="6">
    <source>
        <dbReference type="ARBA" id="ARBA00022917"/>
    </source>
</evidence>
<dbReference type="InterPro" id="IPR001412">
    <property type="entry name" value="aa-tRNA-synth_I_CS"/>
</dbReference>
<gene>
    <name evidence="11" type="primary">valS</name>
    <name evidence="14" type="ORF">ENV17_07000</name>
</gene>
<evidence type="ECO:0000256" key="8">
    <source>
        <dbReference type="ARBA" id="ARBA00047552"/>
    </source>
</evidence>
<comment type="subcellular location">
    <subcellularLocation>
        <location evidence="1 11">Cytoplasm</location>
    </subcellularLocation>
</comment>
<dbReference type="Pfam" id="PF08264">
    <property type="entry name" value="Anticodon_1"/>
    <property type="match status" value="1"/>
</dbReference>
<dbReference type="Gene3D" id="3.40.50.620">
    <property type="entry name" value="HUPs"/>
    <property type="match status" value="2"/>
</dbReference>
<dbReference type="NCBIfam" id="NF009687">
    <property type="entry name" value="PRK13208.1"/>
    <property type="match status" value="1"/>
</dbReference>
<dbReference type="AlphaFoldDB" id="A0A7C4BBV1"/>
<evidence type="ECO:0000256" key="1">
    <source>
        <dbReference type="ARBA" id="ARBA00004496"/>
    </source>
</evidence>
<dbReference type="GO" id="GO:0004832">
    <property type="term" value="F:valine-tRNA ligase activity"/>
    <property type="evidence" value="ECO:0007669"/>
    <property type="project" value="UniProtKB-UniRule"/>
</dbReference>
<dbReference type="InterPro" id="IPR009080">
    <property type="entry name" value="tRNAsynth_Ia_anticodon-bd"/>
</dbReference>
<reference evidence="14" key="1">
    <citation type="journal article" date="2020" name="mSystems">
        <title>Genome- and Community-Level Interaction Insights into Carbon Utilization and Element Cycling Functions of Hydrothermarchaeota in Hydrothermal Sediment.</title>
        <authorList>
            <person name="Zhou Z."/>
            <person name="Liu Y."/>
            <person name="Xu W."/>
            <person name="Pan J."/>
            <person name="Luo Z.H."/>
            <person name="Li M."/>
        </authorList>
    </citation>
    <scope>NUCLEOTIDE SEQUENCE [LARGE SCALE GENOMIC DNA]</scope>
    <source>
        <strain evidence="14">SpSt-735</strain>
    </source>
</reference>
<dbReference type="CDD" id="cd07962">
    <property type="entry name" value="Anticodon_Ia_Val"/>
    <property type="match status" value="1"/>
</dbReference>
<dbReference type="SUPFAM" id="SSF52374">
    <property type="entry name" value="Nucleotidylyl transferase"/>
    <property type="match status" value="1"/>
</dbReference>
<dbReference type="InterPro" id="IPR014729">
    <property type="entry name" value="Rossmann-like_a/b/a_fold"/>
</dbReference>
<evidence type="ECO:0000256" key="10">
    <source>
        <dbReference type="ARBA" id="ARBA00061452"/>
    </source>
</evidence>
<sequence>MEPQVPKVYDFKAVESKWQRTWESTGIYRFDREDRTRPTFSIDTPPPYPSGELHVGNALNFVYIDFVARYKRMRGYNVFYPQGWDCHGLPTEVRVEKTTGRRKSEFQPEEFLRLCREFTLKWIEEMRKDLKALGLSIDWSTEYMTMDPDYWRRTQYSFVVMYKKGLIYRAEHPVIWCPRCETAIAEAEVEYVSASKPLYYVKFKVRETGEDLVIATTRPELLPSCVAVLVHPDDARYTRLAGKHAVVPLFEREVPILADESVDPNFGTGVVMVCTYGDKSDVKWQKKYSLPVIISIDEHGVMNENAGVLKGLKVEDARKRIAEELREKDLLVKVESILTTVGTCWRCHTPVEILPKKQWFVRSKELAEKVLEEARKVRWIPDYMNKRLENWVLSLDWDWVISRQRLFATPIPVYYCEDCGAELVVSEDKLPIDPRFDPPPFDRCPKCGSQRLRGESDVMDTWMDSSITAAVHAGWPYAMDERLFPADLQPNGYDIIRTWDYYLILRGVALFGKSQFKEALINGMVRGTDGRMMHKSYGNYVAVREVLEKYGADSFRLWAALAAATGQDVRFSWEGIDYAHRFLVKVWNAARLASTYLTTGRVPRIEELSAAELKPIDHWILGELSRSITSVTKYLEEYSFQQAAQELVEFTWHKLCDHYLEAIKYRLSSGDRAAYSTLYTVLLMVLQMLSVFAPHLADEIYSLIFKDKEGWPSITVSPWPRPPVYDEKAASTGALAVALIAEARRAKHDARIPLSTRVKALHIYAGDKAELVKVLADDLKGTLRIDEVFVHTQGGGQRKVPEFPEISISLEV</sequence>
<dbReference type="HAMAP" id="MF_02005">
    <property type="entry name" value="Val_tRNA_synth_type2"/>
    <property type="match status" value="1"/>
</dbReference>
<feature type="short sequence motif" description="'HIGH' region" evidence="11">
    <location>
        <begin position="47"/>
        <end position="57"/>
    </location>
</feature>
<feature type="domain" description="Methionyl/Valyl/Leucyl/Isoleucyl-tRNA synthetase anticodon-binding" evidence="13">
    <location>
        <begin position="617"/>
        <end position="759"/>
    </location>
</feature>
<organism evidence="14">
    <name type="scientific">Thermofilum pendens</name>
    <dbReference type="NCBI Taxonomy" id="2269"/>
    <lineage>
        <taxon>Archaea</taxon>
        <taxon>Thermoproteota</taxon>
        <taxon>Thermoprotei</taxon>
        <taxon>Thermofilales</taxon>
        <taxon>Thermofilaceae</taxon>
        <taxon>Thermofilum</taxon>
    </lineage>
</organism>
<dbReference type="InterPro" id="IPR022874">
    <property type="entry name" value="Valine-tRNA_ligase_type_2"/>
</dbReference>
<dbReference type="Pfam" id="PF00133">
    <property type="entry name" value="tRNA-synt_1"/>
    <property type="match status" value="1"/>
</dbReference>
<dbReference type="FunFam" id="3.40.50.620:FF:000192">
    <property type="entry name" value="Valine--tRNA ligase"/>
    <property type="match status" value="1"/>
</dbReference>
<keyword evidence="3 11" id="KW-0436">Ligase</keyword>
<evidence type="ECO:0000259" key="13">
    <source>
        <dbReference type="Pfam" id="PF08264"/>
    </source>
</evidence>
<dbReference type="PANTHER" id="PTHR11946:SF93">
    <property type="entry name" value="VALINE--TRNA LIGASE, CHLOROPLASTIC_MITOCHONDRIAL 2"/>
    <property type="match status" value="1"/>
</dbReference>
<dbReference type="CDD" id="cd00817">
    <property type="entry name" value="ValRS_core"/>
    <property type="match status" value="1"/>
</dbReference>
<dbReference type="PRINTS" id="PR00986">
    <property type="entry name" value="TRNASYNTHVAL"/>
</dbReference>
<dbReference type="GO" id="GO:0006438">
    <property type="term" value="P:valyl-tRNA aminoacylation"/>
    <property type="evidence" value="ECO:0007669"/>
    <property type="project" value="UniProtKB-UniRule"/>
</dbReference>
<dbReference type="GO" id="GO:0002161">
    <property type="term" value="F:aminoacyl-tRNA deacylase activity"/>
    <property type="evidence" value="ECO:0007669"/>
    <property type="project" value="InterPro"/>
</dbReference>
<dbReference type="PANTHER" id="PTHR11946">
    <property type="entry name" value="VALYL-TRNA SYNTHETASES"/>
    <property type="match status" value="1"/>
</dbReference>
<keyword evidence="6 11" id="KW-0648">Protein biosynthesis</keyword>
<comment type="caution">
    <text evidence="14">The sequence shown here is derived from an EMBL/GenBank/DDBJ whole genome shotgun (WGS) entry which is preliminary data.</text>
</comment>
<dbReference type="InterPro" id="IPR002303">
    <property type="entry name" value="Valyl-tRNA_ligase"/>
</dbReference>
<feature type="domain" description="Aminoacyl-tRNA synthetase class Ia" evidence="12">
    <location>
        <begin position="18"/>
        <end position="572"/>
    </location>
</feature>
<comment type="similarity">
    <text evidence="10 11">Belongs to the class-I aminoacyl-tRNA synthetase family. ValS type 2 subfamily.</text>
</comment>
<dbReference type="EMBL" id="DTFI01000192">
    <property type="protein sequence ID" value="HGI44114.1"/>
    <property type="molecule type" value="Genomic_DNA"/>
</dbReference>
<comment type="function">
    <text evidence="9 11">Catalyzes the attachment of valine to tRNA(Val). As ValRS can inadvertently accommodate and process structurally similar amino acids such as threonine, to avoid such errors, it has a 'posttransfer' editing activity that hydrolyzes mischarged Thr-tRNA(Val) in a tRNA-dependent manner.</text>
</comment>
<keyword evidence="4 11" id="KW-0547">Nucleotide-binding</keyword>
<accession>A0A7C4BBV1</accession>
<comment type="domain">
    <text evidence="11">ValRS has two distinct active sites: one for aminoacylation and one for editing. The misactivated threonine is translocated from the active site to the editing site.</text>
</comment>
<dbReference type="NCBIfam" id="TIGR00422">
    <property type="entry name" value="valS"/>
    <property type="match status" value="1"/>
</dbReference>
<evidence type="ECO:0000256" key="7">
    <source>
        <dbReference type="ARBA" id="ARBA00023146"/>
    </source>
</evidence>
<dbReference type="InterPro" id="IPR013155">
    <property type="entry name" value="M/V/L/I-tRNA-synth_anticd-bd"/>
</dbReference>
<dbReference type="SUPFAM" id="SSF50677">
    <property type="entry name" value="ValRS/IleRS/LeuRS editing domain"/>
    <property type="match status" value="1"/>
</dbReference>
<evidence type="ECO:0000256" key="2">
    <source>
        <dbReference type="ARBA" id="ARBA00022490"/>
    </source>
</evidence>
<evidence type="ECO:0000259" key="12">
    <source>
        <dbReference type="Pfam" id="PF00133"/>
    </source>
</evidence>
<keyword evidence="5 11" id="KW-0067">ATP-binding</keyword>
<evidence type="ECO:0000256" key="4">
    <source>
        <dbReference type="ARBA" id="ARBA00022741"/>
    </source>
</evidence>
<protein>
    <recommendedName>
        <fullName evidence="11">Valine--tRNA ligase</fullName>
        <ecNumber evidence="11">6.1.1.9</ecNumber>
    </recommendedName>
    <alternativeName>
        <fullName evidence="11">Valyl-tRNA synthetase</fullName>
        <shortName evidence="11">ValRS</shortName>
    </alternativeName>
</protein>
<dbReference type="GO" id="GO:0005829">
    <property type="term" value="C:cytosol"/>
    <property type="evidence" value="ECO:0007669"/>
    <property type="project" value="TreeGrafter"/>
</dbReference>
<dbReference type="InterPro" id="IPR002300">
    <property type="entry name" value="aa-tRNA-synth_Ia"/>
</dbReference>
<dbReference type="PROSITE" id="PS00178">
    <property type="entry name" value="AA_TRNA_LIGASE_I"/>
    <property type="match status" value="1"/>
</dbReference>
<comment type="catalytic activity">
    <reaction evidence="8 11">
        <text>tRNA(Val) + L-valine + ATP = L-valyl-tRNA(Val) + AMP + diphosphate</text>
        <dbReference type="Rhea" id="RHEA:10704"/>
        <dbReference type="Rhea" id="RHEA-COMP:9672"/>
        <dbReference type="Rhea" id="RHEA-COMP:9708"/>
        <dbReference type="ChEBI" id="CHEBI:30616"/>
        <dbReference type="ChEBI" id="CHEBI:33019"/>
        <dbReference type="ChEBI" id="CHEBI:57762"/>
        <dbReference type="ChEBI" id="CHEBI:78442"/>
        <dbReference type="ChEBI" id="CHEBI:78537"/>
        <dbReference type="ChEBI" id="CHEBI:456215"/>
        <dbReference type="EC" id="6.1.1.9"/>
    </reaction>
</comment>
<evidence type="ECO:0000256" key="5">
    <source>
        <dbReference type="ARBA" id="ARBA00022840"/>
    </source>
</evidence>
<dbReference type="SUPFAM" id="SSF47323">
    <property type="entry name" value="Anticodon-binding domain of a subclass of class I aminoacyl-tRNA synthetases"/>
    <property type="match status" value="1"/>
</dbReference>
<evidence type="ECO:0000256" key="11">
    <source>
        <dbReference type="HAMAP-Rule" id="MF_02005"/>
    </source>
</evidence>
<dbReference type="EC" id="6.1.1.9" evidence="11"/>
<dbReference type="InterPro" id="IPR033705">
    <property type="entry name" value="Anticodon_Ia_Val"/>
</dbReference>
<keyword evidence="7 11" id="KW-0030">Aminoacyl-tRNA synthetase</keyword>
<dbReference type="Gene3D" id="1.10.730.10">
    <property type="entry name" value="Isoleucyl-tRNA Synthetase, Domain 1"/>
    <property type="match status" value="1"/>
</dbReference>
<dbReference type="GO" id="GO:0005524">
    <property type="term" value="F:ATP binding"/>
    <property type="evidence" value="ECO:0007669"/>
    <property type="project" value="UniProtKB-UniRule"/>
</dbReference>
<evidence type="ECO:0000256" key="9">
    <source>
        <dbReference type="ARBA" id="ARBA00055630"/>
    </source>
</evidence>
<evidence type="ECO:0000313" key="14">
    <source>
        <dbReference type="EMBL" id="HGI44114.1"/>
    </source>
</evidence>